<gene>
    <name evidence="2" type="ORF">Maq22A_c05000</name>
</gene>
<feature type="region of interest" description="Disordered" evidence="1">
    <location>
        <begin position="101"/>
        <end position="148"/>
    </location>
</feature>
<dbReference type="RefSeq" id="WP_060845917.1">
    <property type="nucleotide sequence ID" value="NZ_AP014704.1"/>
</dbReference>
<feature type="compositionally biased region" description="Gly residues" evidence="1">
    <location>
        <begin position="118"/>
        <end position="136"/>
    </location>
</feature>
<dbReference type="Proteomes" id="UP000061432">
    <property type="component" value="Chromosome"/>
</dbReference>
<dbReference type="OrthoDB" id="8003386at2"/>
<evidence type="ECO:0000256" key="1">
    <source>
        <dbReference type="SAM" id="MobiDB-lite"/>
    </source>
</evidence>
<evidence type="ECO:0008006" key="4">
    <source>
        <dbReference type="Google" id="ProtNLM"/>
    </source>
</evidence>
<name>A0A0C6FP44_9HYPH</name>
<sequence length="188" mass="19989">MVDITNRAAGPRVLYIKGGNGEPVARTLARGETADLDLHRGPDKDPVLKGYLDAGEIILGPAPAEPGQPSQEQLMAAWQERQRMAEAFALLHERVQDLEAENRRLREAAAGSNQAPGGQQGSDPTGGQGDSQGGGETTKPAAPNFDTMSDDDLKAFLVAREVTPGAWQRKRLLTEAEAVKDVKPGEAA</sequence>
<dbReference type="AlphaFoldDB" id="A0A0C6FP44"/>
<evidence type="ECO:0000313" key="3">
    <source>
        <dbReference type="Proteomes" id="UP000061432"/>
    </source>
</evidence>
<reference evidence="3" key="2">
    <citation type="submission" date="2015-01" db="EMBL/GenBank/DDBJ databases">
        <title>Complete genome sequence of Methylobacterium aquaticum strain 22A.</title>
        <authorList>
            <person name="Tani A."/>
            <person name="Ogura Y."/>
            <person name="Hayashi T."/>
        </authorList>
    </citation>
    <scope>NUCLEOTIDE SEQUENCE [LARGE SCALE GENOMIC DNA]</scope>
    <source>
        <strain evidence="3">MA-22A</strain>
    </source>
</reference>
<dbReference type="STRING" id="270351.Maq22A_c05000"/>
<organism evidence="2 3">
    <name type="scientific">Methylobacterium aquaticum</name>
    <dbReference type="NCBI Taxonomy" id="270351"/>
    <lineage>
        <taxon>Bacteria</taxon>
        <taxon>Pseudomonadati</taxon>
        <taxon>Pseudomonadota</taxon>
        <taxon>Alphaproteobacteria</taxon>
        <taxon>Hyphomicrobiales</taxon>
        <taxon>Methylobacteriaceae</taxon>
        <taxon>Methylobacterium</taxon>
    </lineage>
</organism>
<reference evidence="2 3" key="1">
    <citation type="journal article" date="2015" name="Genome Announc.">
        <title>Complete Genome Sequence of Methylobacterium aquaticum Strain 22A, Isolated from Racomitrium japonicum Moss.</title>
        <authorList>
            <person name="Tani A."/>
            <person name="Ogura Y."/>
            <person name="Hayashi T."/>
            <person name="Kimbara K."/>
        </authorList>
    </citation>
    <scope>NUCLEOTIDE SEQUENCE [LARGE SCALE GENOMIC DNA]</scope>
    <source>
        <strain evidence="2 3">MA-22A</strain>
    </source>
</reference>
<proteinExistence type="predicted"/>
<dbReference type="KEGG" id="maqu:Maq22A_c05000"/>
<accession>A0A0C6FP44</accession>
<evidence type="ECO:0000313" key="2">
    <source>
        <dbReference type="EMBL" id="BAQ44395.1"/>
    </source>
</evidence>
<dbReference type="PATRIC" id="fig|270351.10.peg.955"/>
<dbReference type="EMBL" id="AP014704">
    <property type="protein sequence ID" value="BAQ44395.1"/>
    <property type="molecule type" value="Genomic_DNA"/>
</dbReference>
<protein>
    <recommendedName>
        <fullName evidence="4">Mu-like prophage FluMu N-terminal domain-containing protein</fullName>
    </recommendedName>
</protein>